<organism evidence="2 3">
    <name type="scientific">Natrinema soli</name>
    <dbReference type="NCBI Taxonomy" id="1930624"/>
    <lineage>
        <taxon>Archaea</taxon>
        <taxon>Methanobacteriati</taxon>
        <taxon>Methanobacteriota</taxon>
        <taxon>Stenosarchaea group</taxon>
        <taxon>Halobacteria</taxon>
        <taxon>Halobacteriales</taxon>
        <taxon>Natrialbaceae</taxon>
        <taxon>Natrinema</taxon>
    </lineage>
</organism>
<keyword evidence="1" id="KW-1133">Transmembrane helix</keyword>
<feature type="transmembrane region" description="Helical" evidence="1">
    <location>
        <begin position="12"/>
        <end position="32"/>
    </location>
</feature>
<proteinExistence type="predicted"/>
<evidence type="ECO:0000256" key="1">
    <source>
        <dbReference type="SAM" id="Phobius"/>
    </source>
</evidence>
<dbReference type="Proteomes" id="UP001596383">
    <property type="component" value="Unassembled WGS sequence"/>
</dbReference>
<dbReference type="EMBL" id="JBHSWV010000213">
    <property type="protein sequence ID" value="MFC6766086.1"/>
    <property type="molecule type" value="Genomic_DNA"/>
</dbReference>
<gene>
    <name evidence="2" type="ORF">ACFQE6_14115</name>
</gene>
<protein>
    <submittedName>
        <fullName evidence="2">Uncharacterized protein</fullName>
    </submittedName>
</protein>
<reference evidence="2 3" key="1">
    <citation type="journal article" date="2019" name="Int. J. Syst. Evol. Microbiol.">
        <title>The Global Catalogue of Microorganisms (GCM) 10K type strain sequencing project: providing services to taxonomists for standard genome sequencing and annotation.</title>
        <authorList>
            <consortium name="The Broad Institute Genomics Platform"/>
            <consortium name="The Broad Institute Genome Sequencing Center for Infectious Disease"/>
            <person name="Wu L."/>
            <person name="Ma J."/>
        </authorList>
    </citation>
    <scope>NUCLEOTIDE SEQUENCE [LARGE SCALE GENOMIC DNA]</scope>
    <source>
        <strain evidence="2 3">LMG 29247</strain>
    </source>
</reference>
<feature type="transmembrane region" description="Helical" evidence="1">
    <location>
        <begin position="75"/>
        <end position="99"/>
    </location>
</feature>
<dbReference type="AlphaFoldDB" id="A0ABD5SQV0"/>
<keyword evidence="3" id="KW-1185">Reference proteome</keyword>
<keyword evidence="1" id="KW-0472">Membrane</keyword>
<comment type="caution">
    <text evidence="2">The sequence shown here is derived from an EMBL/GenBank/DDBJ whole genome shotgun (WGS) entry which is preliminary data.</text>
</comment>
<accession>A0ABD5SQV0</accession>
<sequence length="108" mass="11689">MTTTASTDVALMLLQLIALTIPPVVVLVRLLNRSENLTWQYRKLSFGLVVSSVALLIGAAVAVMAYFVASVQLPATVVVGLLLVIVGFFPLGAFLVVLYREHRKEHGP</sequence>
<dbReference type="RefSeq" id="WP_273739077.1">
    <property type="nucleotide sequence ID" value="NZ_JAQIVI010000213.1"/>
</dbReference>
<name>A0ABD5SQV0_9EURY</name>
<evidence type="ECO:0000313" key="2">
    <source>
        <dbReference type="EMBL" id="MFC6766086.1"/>
    </source>
</evidence>
<evidence type="ECO:0000313" key="3">
    <source>
        <dbReference type="Proteomes" id="UP001596383"/>
    </source>
</evidence>
<feature type="transmembrane region" description="Helical" evidence="1">
    <location>
        <begin position="44"/>
        <end position="69"/>
    </location>
</feature>
<keyword evidence="1" id="KW-0812">Transmembrane</keyword>